<dbReference type="GeneID" id="93367295"/>
<dbReference type="GO" id="GO:0032259">
    <property type="term" value="P:methylation"/>
    <property type="evidence" value="ECO:0007669"/>
    <property type="project" value="UniProtKB-KW"/>
</dbReference>
<reference evidence="3 4" key="1">
    <citation type="journal article" date="2014" name="ISME J.">
        <title>Adaptation of an abundant Roseobacter RCA organism to pelagic systems revealed by genomic and transcriptomic analyses.</title>
        <authorList>
            <person name="Voget S."/>
            <person name="Wemheuer B."/>
            <person name="Brinkhoff T."/>
            <person name="Vollmers J."/>
            <person name="Dietrich S."/>
            <person name="Giebel H.A."/>
            <person name="Beardsley C."/>
            <person name="Sardemann C."/>
            <person name="Bakenhus I."/>
            <person name="Billerbeck S."/>
            <person name="Daniel R."/>
            <person name="Simon M."/>
        </authorList>
    </citation>
    <scope>NUCLEOTIDE SEQUENCE [LARGE SCALE GENOMIC DNA]</scope>
    <source>
        <strain evidence="3 4">RCA23</strain>
    </source>
</reference>
<gene>
    <name evidence="3" type="ORF">RCA23_c30770</name>
</gene>
<evidence type="ECO:0000313" key="3">
    <source>
        <dbReference type="EMBL" id="AII88577.1"/>
    </source>
</evidence>
<protein>
    <recommendedName>
        <fullName evidence="5">SAM-dependent methyltransferase</fullName>
    </recommendedName>
</protein>
<keyword evidence="4" id="KW-1185">Reference proteome</keyword>
<keyword evidence="2" id="KW-0808">Transferase</keyword>
<proteinExistence type="predicted"/>
<evidence type="ECO:0008006" key="5">
    <source>
        <dbReference type="Google" id="ProtNLM"/>
    </source>
</evidence>
<dbReference type="InterPro" id="IPR050602">
    <property type="entry name" value="Malonyl-ACP_OMT"/>
</dbReference>
<accession>A0AAN0RLW8</accession>
<dbReference type="Gene3D" id="3.40.50.150">
    <property type="entry name" value="Vaccinia Virus protein VP39"/>
    <property type="match status" value="1"/>
</dbReference>
<dbReference type="GO" id="GO:0008168">
    <property type="term" value="F:methyltransferase activity"/>
    <property type="evidence" value="ECO:0007669"/>
    <property type="project" value="UniProtKB-KW"/>
</dbReference>
<dbReference type="EMBL" id="CP003984">
    <property type="protein sequence ID" value="AII88577.1"/>
    <property type="molecule type" value="Genomic_DNA"/>
</dbReference>
<dbReference type="KEGG" id="ptp:RCA23_c30770"/>
<sequence>MTAPALFDPITQAEARARACASGMFLQELACTEILERLKAVNRQFKSVAIVTGFPQVWSGAFPNAKLVRDEDLLELSPGQHDLVVHAMALHHCNDPIGQVVQCGRALQADGLFMGVCFGGQTLTELRSALSTAEADLRGGLSPRVTPMAEIRELGSLLQRAGLALPVADSLKIPAAYSDIYHLMRDLRDMGETNIMTARPKTFTPKSLFDRAQEIFATEFPADDSRITCTFDLVFLSGWAPHASQPKALKPGSVTKSLQQALEEAKSSLGN</sequence>
<keyword evidence="1" id="KW-0489">Methyltransferase</keyword>
<dbReference type="SUPFAM" id="SSF53335">
    <property type="entry name" value="S-adenosyl-L-methionine-dependent methyltransferases"/>
    <property type="match status" value="1"/>
</dbReference>
<dbReference type="AlphaFoldDB" id="A0AAN0RLW8"/>
<dbReference type="RefSeq" id="WP_052377234.1">
    <property type="nucleotide sequence ID" value="NZ_CP003984.1"/>
</dbReference>
<evidence type="ECO:0000256" key="1">
    <source>
        <dbReference type="ARBA" id="ARBA00022603"/>
    </source>
</evidence>
<dbReference type="InterPro" id="IPR029063">
    <property type="entry name" value="SAM-dependent_MTases_sf"/>
</dbReference>
<name>A0AAN0RLW8_9RHOB</name>
<evidence type="ECO:0000313" key="4">
    <source>
        <dbReference type="Proteomes" id="UP000028680"/>
    </source>
</evidence>
<evidence type="ECO:0000256" key="2">
    <source>
        <dbReference type="ARBA" id="ARBA00022679"/>
    </source>
</evidence>
<dbReference type="Proteomes" id="UP000028680">
    <property type="component" value="Chromosome"/>
</dbReference>
<dbReference type="PANTHER" id="PTHR13090:SF1">
    <property type="entry name" value="ARGININE-HYDROXYLASE NDUFAF5, MITOCHONDRIAL"/>
    <property type="match status" value="1"/>
</dbReference>
<dbReference type="PANTHER" id="PTHR13090">
    <property type="entry name" value="ARGININE-HYDROXYLASE NDUFAF5, MITOCHONDRIAL"/>
    <property type="match status" value="1"/>
</dbReference>
<organism evidence="3 4">
    <name type="scientific">Planktomarina temperata RCA23</name>
    <dbReference type="NCBI Taxonomy" id="666509"/>
    <lineage>
        <taxon>Bacteria</taxon>
        <taxon>Pseudomonadati</taxon>
        <taxon>Pseudomonadota</taxon>
        <taxon>Alphaproteobacteria</taxon>
        <taxon>Rhodobacterales</taxon>
        <taxon>Paracoccaceae</taxon>
        <taxon>Planktomarina</taxon>
    </lineage>
</organism>